<evidence type="ECO:0000256" key="3">
    <source>
        <dbReference type="ARBA" id="ARBA00022457"/>
    </source>
</evidence>
<dbReference type="Pfam" id="PF00293">
    <property type="entry name" value="NUDIX"/>
    <property type="match status" value="1"/>
</dbReference>
<evidence type="ECO:0000259" key="18">
    <source>
        <dbReference type="PROSITE" id="PS51462"/>
    </source>
</evidence>
<keyword evidence="4" id="KW-0235">DNA replication</keyword>
<dbReference type="Proteomes" id="UP001549749">
    <property type="component" value="Unassembled WGS sequence"/>
</dbReference>
<keyword evidence="6" id="KW-0227">DNA damage</keyword>
<evidence type="ECO:0000256" key="14">
    <source>
        <dbReference type="ARBA" id="ARBA00041592"/>
    </source>
</evidence>
<organism evidence="19 20">
    <name type="scientific">Chitinophaga defluvii</name>
    <dbReference type="NCBI Taxonomy" id="3163343"/>
    <lineage>
        <taxon>Bacteria</taxon>
        <taxon>Pseudomonadati</taxon>
        <taxon>Bacteroidota</taxon>
        <taxon>Chitinophagia</taxon>
        <taxon>Chitinophagales</taxon>
        <taxon>Chitinophagaceae</taxon>
        <taxon>Chitinophaga</taxon>
    </lineage>
</organism>
<proteinExistence type="inferred from homology"/>
<evidence type="ECO:0000256" key="11">
    <source>
        <dbReference type="ARBA" id="ARBA00036904"/>
    </source>
</evidence>
<evidence type="ECO:0000256" key="15">
    <source>
        <dbReference type="ARBA" id="ARBA00041979"/>
    </source>
</evidence>
<dbReference type="EMBL" id="JBEXAC010000001">
    <property type="protein sequence ID" value="MET6997532.1"/>
    <property type="molecule type" value="Genomic_DNA"/>
</dbReference>
<dbReference type="InterPro" id="IPR015797">
    <property type="entry name" value="NUDIX_hydrolase-like_dom_sf"/>
</dbReference>
<evidence type="ECO:0000256" key="10">
    <source>
        <dbReference type="ARBA" id="ARBA00035861"/>
    </source>
</evidence>
<dbReference type="GO" id="GO:0016787">
    <property type="term" value="F:hydrolase activity"/>
    <property type="evidence" value="ECO:0007669"/>
    <property type="project" value="UniProtKB-KW"/>
</dbReference>
<comment type="catalytic activity">
    <reaction evidence="10">
        <text>8-oxo-dGTP + H2O = 8-oxo-dGMP + diphosphate + H(+)</text>
        <dbReference type="Rhea" id="RHEA:31575"/>
        <dbReference type="ChEBI" id="CHEBI:15377"/>
        <dbReference type="ChEBI" id="CHEBI:15378"/>
        <dbReference type="ChEBI" id="CHEBI:33019"/>
        <dbReference type="ChEBI" id="CHEBI:63224"/>
        <dbReference type="ChEBI" id="CHEBI:77896"/>
        <dbReference type="EC" id="3.6.1.55"/>
    </reaction>
</comment>
<dbReference type="Gene3D" id="3.90.79.10">
    <property type="entry name" value="Nucleoside Triphosphate Pyrophosphohydrolase"/>
    <property type="match status" value="1"/>
</dbReference>
<evidence type="ECO:0000313" key="19">
    <source>
        <dbReference type="EMBL" id="MET6997532.1"/>
    </source>
</evidence>
<name>A0ABV2T3B1_9BACT</name>
<keyword evidence="9" id="KW-0234">DNA repair</keyword>
<dbReference type="SUPFAM" id="SSF55811">
    <property type="entry name" value="Nudix"/>
    <property type="match status" value="1"/>
</dbReference>
<evidence type="ECO:0000313" key="20">
    <source>
        <dbReference type="Proteomes" id="UP001549749"/>
    </source>
</evidence>
<comment type="similarity">
    <text evidence="2 17">Belongs to the Nudix hydrolase family.</text>
</comment>
<dbReference type="PROSITE" id="PS00893">
    <property type="entry name" value="NUDIX_BOX"/>
    <property type="match status" value="1"/>
</dbReference>
<evidence type="ECO:0000256" key="6">
    <source>
        <dbReference type="ARBA" id="ARBA00022763"/>
    </source>
</evidence>
<comment type="catalytic activity">
    <reaction evidence="11">
        <text>8-oxo-GTP + H2O = 8-oxo-GMP + diphosphate + H(+)</text>
        <dbReference type="Rhea" id="RHEA:67616"/>
        <dbReference type="ChEBI" id="CHEBI:15377"/>
        <dbReference type="ChEBI" id="CHEBI:15378"/>
        <dbReference type="ChEBI" id="CHEBI:33019"/>
        <dbReference type="ChEBI" id="CHEBI:143553"/>
        <dbReference type="ChEBI" id="CHEBI:145694"/>
    </reaction>
</comment>
<evidence type="ECO:0000256" key="1">
    <source>
        <dbReference type="ARBA" id="ARBA00001946"/>
    </source>
</evidence>
<dbReference type="PANTHER" id="PTHR47707">
    <property type="entry name" value="8-OXO-DGTP DIPHOSPHATASE"/>
    <property type="match status" value="1"/>
</dbReference>
<evidence type="ECO:0000256" key="2">
    <source>
        <dbReference type="ARBA" id="ARBA00005582"/>
    </source>
</evidence>
<protein>
    <recommendedName>
        <fullName evidence="13">8-oxo-dGTP diphosphatase</fullName>
        <ecNumber evidence="12">3.6.1.55</ecNumber>
    </recommendedName>
    <alternativeName>
        <fullName evidence="16">7,8-dihydro-8-oxoguanine-triphosphatase</fullName>
    </alternativeName>
    <alternativeName>
        <fullName evidence="15">Mutator protein MutT</fullName>
    </alternativeName>
    <alternativeName>
        <fullName evidence="14">dGTP pyrophosphohydrolase</fullName>
    </alternativeName>
</protein>
<feature type="domain" description="Nudix hydrolase" evidence="18">
    <location>
        <begin position="2"/>
        <end position="127"/>
    </location>
</feature>
<evidence type="ECO:0000256" key="8">
    <source>
        <dbReference type="ARBA" id="ARBA00022842"/>
    </source>
</evidence>
<evidence type="ECO:0000256" key="9">
    <source>
        <dbReference type="ARBA" id="ARBA00023204"/>
    </source>
</evidence>
<dbReference type="RefSeq" id="WP_354660167.1">
    <property type="nucleotide sequence ID" value="NZ_JBEXAC010000001.1"/>
</dbReference>
<evidence type="ECO:0000256" key="16">
    <source>
        <dbReference type="ARBA" id="ARBA00042798"/>
    </source>
</evidence>
<dbReference type="PANTHER" id="PTHR47707:SF1">
    <property type="entry name" value="NUDIX HYDROLASE FAMILY PROTEIN"/>
    <property type="match status" value="1"/>
</dbReference>
<accession>A0ABV2T3B1</accession>
<dbReference type="PRINTS" id="PR00502">
    <property type="entry name" value="NUDIXFAMILY"/>
</dbReference>
<dbReference type="PROSITE" id="PS51462">
    <property type="entry name" value="NUDIX"/>
    <property type="match status" value="1"/>
</dbReference>
<keyword evidence="8" id="KW-0460">Magnesium</keyword>
<evidence type="ECO:0000256" key="12">
    <source>
        <dbReference type="ARBA" id="ARBA00038905"/>
    </source>
</evidence>
<sequence length="134" mass="15524">MNTIRVTCAIILREGKILAAQRSETMSLPLKWEFPGGKINKGESEVECLRRELLEELNLSMLIKGRLSNSLFNYGDFTVELIPFIVDYVESEIILHEHRQIGWFTSFELKDLDWAPADVPILQEFLDRTIKMPL</sequence>
<comment type="caution">
    <text evidence="19">The sequence shown here is derived from an EMBL/GenBank/DDBJ whole genome shotgun (WGS) entry which is preliminary data.</text>
</comment>
<dbReference type="EC" id="3.6.1.55" evidence="12"/>
<dbReference type="InterPro" id="IPR020084">
    <property type="entry name" value="NUDIX_hydrolase_CS"/>
</dbReference>
<dbReference type="InterPro" id="IPR000086">
    <property type="entry name" value="NUDIX_hydrolase_dom"/>
</dbReference>
<keyword evidence="20" id="KW-1185">Reference proteome</keyword>
<evidence type="ECO:0000256" key="13">
    <source>
        <dbReference type="ARBA" id="ARBA00040794"/>
    </source>
</evidence>
<dbReference type="InterPro" id="IPR047127">
    <property type="entry name" value="MutT-like"/>
</dbReference>
<keyword evidence="5" id="KW-0479">Metal-binding</keyword>
<dbReference type="CDD" id="cd03425">
    <property type="entry name" value="NUDIX_MutT_NudA_like"/>
    <property type="match status" value="1"/>
</dbReference>
<evidence type="ECO:0000256" key="17">
    <source>
        <dbReference type="RuleBase" id="RU003476"/>
    </source>
</evidence>
<reference evidence="19 20" key="1">
    <citation type="submission" date="2024-06" db="EMBL/GenBank/DDBJ databases">
        <title>Chitinophaga defluvii sp. nov., isolated from municipal sewage.</title>
        <authorList>
            <person name="Zhang L."/>
        </authorList>
    </citation>
    <scope>NUCLEOTIDE SEQUENCE [LARGE SCALE GENOMIC DNA]</scope>
    <source>
        <strain evidence="19 20">H8</strain>
    </source>
</reference>
<dbReference type="InterPro" id="IPR020476">
    <property type="entry name" value="Nudix_hydrolase"/>
</dbReference>
<gene>
    <name evidence="19" type="ORF">ABR189_09140</name>
</gene>
<keyword evidence="7 17" id="KW-0378">Hydrolase</keyword>
<evidence type="ECO:0000256" key="4">
    <source>
        <dbReference type="ARBA" id="ARBA00022705"/>
    </source>
</evidence>
<comment type="cofactor">
    <cofactor evidence="1">
        <name>Mg(2+)</name>
        <dbReference type="ChEBI" id="CHEBI:18420"/>
    </cofactor>
</comment>
<evidence type="ECO:0000256" key="7">
    <source>
        <dbReference type="ARBA" id="ARBA00022801"/>
    </source>
</evidence>
<evidence type="ECO:0000256" key="5">
    <source>
        <dbReference type="ARBA" id="ARBA00022723"/>
    </source>
</evidence>
<keyword evidence="3" id="KW-0515">Mutator protein</keyword>